<sequence>MDRKYVNGLSKSMTFYSDEADGDNIERDLTKQRTGSESPSYTGSRFPTDGPDFSNEISAPYEVPQFPIEQIEKKLAIQRQITVKVLEDKRSHYEPSLVGVVDEQDHLGMEEHDFVPHFQRVSISGEDTSGVSTKNIQYTKSYSIAI</sequence>
<proteinExistence type="predicted"/>
<organism evidence="2 3">
    <name type="scientific">Popillia japonica</name>
    <name type="common">Japanese beetle</name>
    <dbReference type="NCBI Taxonomy" id="7064"/>
    <lineage>
        <taxon>Eukaryota</taxon>
        <taxon>Metazoa</taxon>
        <taxon>Ecdysozoa</taxon>
        <taxon>Arthropoda</taxon>
        <taxon>Hexapoda</taxon>
        <taxon>Insecta</taxon>
        <taxon>Pterygota</taxon>
        <taxon>Neoptera</taxon>
        <taxon>Endopterygota</taxon>
        <taxon>Coleoptera</taxon>
        <taxon>Polyphaga</taxon>
        <taxon>Scarabaeiformia</taxon>
        <taxon>Scarabaeidae</taxon>
        <taxon>Rutelinae</taxon>
        <taxon>Popillia</taxon>
    </lineage>
</organism>
<comment type="caution">
    <text evidence="2">The sequence shown here is derived from an EMBL/GenBank/DDBJ whole genome shotgun (WGS) entry which is preliminary data.</text>
</comment>
<protein>
    <submittedName>
        <fullName evidence="2">Uncharacterized protein</fullName>
    </submittedName>
</protein>
<feature type="region of interest" description="Disordered" evidence="1">
    <location>
        <begin position="1"/>
        <end position="58"/>
    </location>
</feature>
<accession>A0AAW1KL20</accession>
<dbReference type="EMBL" id="JASPKY010000216">
    <property type="protein sequence ID" value="KAK9719798.1"/>
    <property type="molecule type" value="Genomic_DNA"/>
</dbReference>
<name>A0AAW1KL20_POPJA</name>
<evidence type="ECO:0000313" key="3">
    <source>
        <dbReference type="Proteomes" id="UP001458880"/>
    </source>
</evidence>
<feature type="compositionally biased region" description="Polar residues" evidence="1">
    <location>
        <begin position="32"/>
        <end position="45"/>
    </location>
</feature>
<evidence type="ECO:0000256" key="1">
    <source>
        <dbReference type="SAM" id="MobiDB-lite"/>
    </source>
</evidence>
<keyword evidence="3" id="KW-1185">Reference proteome</keyword>
<gene>
    <name evidence="2" type="ORF">QE152_g22437</name>
</gene>
<dbReference type="AlphaFoldDB" id="A0AAW1KL20"/>
<reference evidence="2 3" key="1">
    <citation type="journal article" date="2024" name="BMC Genomics">
        <title>De novo assembly and annotation of Popillia japonica's genome with initial clues to its potential as an invasive pest.</title>
        <authorList>
            <person name="Cucini C."/>
            <person name="Boschi S."/>
            <person name="Funari R."/>
            <person name="Cardaioli E."/>
            <person name="Iannotti N."/>
            <person name="Marturano G."/>
            <person name="Paoli F."/>
            <person name="Bruttini M."/>
            <person name="Carapelli A."/>
            <person name="Frati F."/>
            <person name="Nardi F."/>
        </authorList>
    </citation>
    <scope>NUCLEOTIDE SEQUENCE [LARGE SCALE GENOMIC DNA]</scope>
    <source>
        <strain evidence="2">DMR45628</strain>
    </source>
</reference>
<dbReference type="Proteomes" id="UP001458880">
    <property type="component" value="Unassembled WGS sequence"/>
</dbReference>
<evidence type="ECO:0000313" key="2">
    <source>
        <dbReference type="EMBL" id="KAK9719798.1"/>
    </source>
</evidence>